<feature type="transmembrane region" description="Helical" evidence="6">
    <location>
        <begin position="247"/>
        <end position="269"/>
    </location>
</feature>
<organism evidence="7 8">
    <name type="scientific">Phycomyces blakesleeanus (strain ATCC 8743b / DSM 1359 / FGSC 10004 / NBRC 33097 / NRRL 1555)</name>
    <dbReference type="NCBI Taxonomy" id="763407"/>
    <lineage>
        <taxon>Eukaryota</taxon>
        <taxon>Fungi</taxon>
        <taxon>Fungi incertae sedis</taxon>
        <taxon>Mucoromycota</taxon>
        <taxon>Mucoromycotina</taxon>
        <taxon>Mucoromycetes</taxon>
        <taxon>Mucorales</taxon>
        <taxon>Phycomycetaceae</taxon>
        <taxon>Phycomyces</taxon>
    </lineage>
</organism>
<dbReference type="InParanoid" id="A0A167QEK5"/>
<accession>A0A167QEK5</accession>
<evidence type="ECO:0000313" key="7">
    <source>
        <dbReference type="EMBL" id="OAD79588.1"/>
    </source>
</evidence>
<feature type="transmembrane region" description="Helical" evidence="6">
    <location>
        <begin position="148"/>
        <end position="172"/>
    </location>
</feature>
<proteinExistence type="predicted"/>
<sequence>MLDSEPTPRQCEAHHDKTTLFISIFLCIGLVISYLPQHARIIINKTSDGFSAWFLLLGVISSTSSLLNIILLQWDAIVCCHSLSTGACVEGLMGVNQIFLQWAMFCTIFVLFLLYFPENKKHGAHMPSSLHLDLPSKIKPPISAEWKVSLIVAAVTTGHFVISVIISVLLLVLVGGPENWQTDLWAGFLGVFSMILATFQYLPQIWKTWKRKSVGALSIPMMCLQTPGSALFVYSLATRPGTNWTAWITYLITGLLQGSLLILCIVWHFRNKRLGLSDLQTQEPEPESTETTRLLRDNRI</sequence>
<feature type="transmembrane region" description="Helical" evidence="6">
    <location>
        <begin position="99"/>
        <end position="116"/>
    </location>
</feature>
<keyword evidence="4 6" id="KW-0472">Membrane</keyword>
<dbReference type="GO" id="GO:0016020">
    <property type="term" value="C:membrane"/>
    <property type="evidence" value="ECO:0007669"/>
    <property type="project" value="UniProtKB-SubCell"/>
</dbReference>
<evidence type="ECO:0000313" key="8">
    <source>
        <dbReference type="Proteomes" id="UP000077315"/>
    </source>
</evidence>
<comment type="subcellular location">
    <subcellularLocation>
        <location evidence="1">Membrane</location>
        <topology evidence="1">Multi-pass membrane protein</topology>
    </subcellularLocation>
</comment>
<keyword evidence="2 6" id="KW-0812">Transmembrane</keyword>
<evidence type="ECO:0000256" key="6">
    <source>
        <dbReference type="SAM" id="Phobius"/>
    </source>
</evidence>
<feature type="region of interest" description="Disordered" evidence="5">
    <location>
        <begin position="280"/>
        <end position="300"/>
    </location>
</feature>
<dbReference type="SMART" id="SM00679">
    <property type="entry name" value="CTNS"/>
    <property type="match status" value="2"/>
</dbReference>
<dbReference type="AlphaFoldDB" id="A0A167QEK5"/>
<gene>
    <name evidence="7" type="ORF">PHYBLDRAFT_27423</name>
</gene>
<feature type="transmembrane region" description="Helical" evidence="6">
    <location>
        <begin position="214"/>
        <end position="235"/>
    </location>
</feature>
<dbReference type="EMBL" id="KV440972">
    <property type="protein sequence ID" value="OAD79588.1"/>
    <property type="molecule type" value="Genomic_DNA"/>
</dbReference>
<dbReference type="Gene3D" id="1.20.1280.290">
    <property type="match status" value="2"/>
</dbReference>
<evidence type="ECO:0000256" key="2">
    <source>
        <dbReference type="ARBA" id="ARBA00022692"/>
    </source>
</evidence>
<evidence type="ECO:0000256" key="3">
    <source>
        <dbReference type="ARBA" id="ARBA00022989"/>
    </source>
</evidence>
<dbReference type="Pfam" id="PF04193">
    <property type="entry name" value="PQ-loop"/>
    <property type="match status" value="2"/>
</dbReference>
<dbReference type="PANTHER" id="PTHR16201">
    <property type="entry name" value="SEVEN TRANSMEMBRANE PROTEIN 1-RELATED"/>
    <property type="match status" value="1"/>
</dbReference>
<dbReference type="Proteomes" id="UP000077315">
    <property type="component" value="Unassembled WGS sequence"/>
</dbReference>
<keyword evidence="8" id="KW-1185">Reference proteome</keyword>
<dbReference type="InterPro" id="IPR006603">
    <property type="entry name" value="PQ-loop_rpt"/>
</dbReference>
<feature type="transmembrane region" description="Helical" evidence="6">
    <location>
        <begin position="49"/>
        <end position="74"/>
    </location>
</feature>
<evidence type="ECO:0000256" key="4">
    <source>
        <dbReference type="ARBA" id="ARBA00023136"/>
    </source>
</evidence>
<dbReference type="InterPro" id="IPR051415">
    <property type="entry name" value="LAAT-1"/>
</dbReference>
<name>A0A167QEK5_PHYB8</name>
<protein>
    <recommendedName>
        <fullName evidence="9">PQ loop repeat protein-like protein</fullName>
    </recommendedName>
</protein>
<feature type="transmembrane region" description="Helical" evidence="6">
    <location>
        <begin position="20"/>
        <end position="37"/>
    </location>
</feature>
<dbReference type="OrthoDB" id="19344at2759"/>
<dbReference type="GeneID" id="29000817"/>
<dbReference type="RefSeq" id="XP_018297628.1">
    <property type="nucleotide sequence ID" value="XM_018439911.1"/>
</dbReference>
<keyword evidence="3 6" id="KW-1133">Transmembrane helix</keyword>
<evidence type="ECO:0008006" key="9">
    <source>
        <dbReference type="Google" id="ProtNLM"/>
    </source>
</evidence>
<dbReference type="STRING" id="763407.A0A167QEK5"/>
<reference evidence="8" key="1">
    <citation type="submission" date="2015-06" db="EMBL/GenBank/DDBJ databases">
        <title>Expansion of signal transduction pathways in fungi by whole-genome duplication.</title>
        <authorList>
            <consortium name="DOE Joint Genome Institute"/>
            <person name="Corrochano L.M."/>
            <person name="Kuo A."/>
            <person name="Marcet-Houben M."/>
            <person name="Polaino S."/>
            <person name="Salamov A."/>
            <person name="Villalobos J.M."/>
            <person name="Alvarez M.I."/>
            <person name="Avalos J."/>
            <person name="Benito E.P."/>
            <person name="Benoit I."/>
            <person name="Burger G."/>
            <person name="Camino L.P."/>
            <person name="Canovas D."/>
            <person name="Cerda-Olmedo E."/>
            <person name="Cheng J.-F."/>
            <person name="Dominguez A."/>
            <person name="Elias M."/>
            <person name="Eslava A.P."/>
            <person name="Glaser F."/>
            <person name="Grimwood J."/>
            <person name="Gutierrez G."/>
            <person name="Heitman J."/>
            <person name="Henrissat B."/>
            <person name="Iturriaga E.A."/>
            <person name="Lang B.F."/>
            <person name="Lavin J.L."/>
            <person name="Lee S."/>
            <person name="Li W."/>
            <person name="Lindquist E."/>
            <person name="Lopez-Garcia S."/>
            <person name="Luque E.M."/>
            <person name="Marcos A.T."/>
            <person name="Martin J."/>
            <person name="McCluskey K."/>
            <person name="Medina H.R."/>
            <person name="Miralles-Duran A."/>
            <person name="Miyazaki A."/>
            <person name="Munoz-Torres E."/>
            <person name="Oguiza J.A."/>
            <person name="Ohm R."/>
            <person name="Olmedo M."/>
            <person name="Orejas M."/>
            <person name="Ortiz-Castellanos L."/>
            <person name="Pisabarro A.G."/>
            <person name="Rodriguez-Romero J."/>
            <person name="Ruiz-Herrera J."/>
            <person name="Ruiz-Vazquez R."/>
            <person name="Sanz C."/>
            <person name="Schackwitz W."/>
            <person name="Schmutz J."/>
            <person name="Shahriari M."/>
            <person name="Shelest E."/>
            <person name="Silva-Franco F."/>
            <person name="Soanes D."/>
            <person name="Syed K."/>
            <person name="Tagua V.G."/>
            <person name="Talbot N.J."/>
            <person name="Thon M."/>
            <person name="De vries R.P."/>
            <person name="Wiebenga A."/>
            <person name="Yadav J.S."/>
            <person name="Braun E.L."/>
            <person name="Baker S."/>
            <person name="Garre V."/>
            <person name="Horwitz B."/>
            <person name="Torres-Martinez S."/>
            <person name="Idnurm A."/>
            <person name="Herrera-Estrella A."/>
            <person name="Gabaldon T."/>
            <person name="Grigoriev I.V."/>
        </authorList>
    </citation>
    <scope>NUCLEOTIDE SEQUENCE [LARGE SCALE GENOMIC DNA]</scope>
    <source>
        <strain evidence="8">NRRL 1555(-)</strain>
    </source>
</reference>
<evidence type="ECO:0000256" key="5">
    <source>
        <dbReference type="SAM" id="MobiDB-lite"/>
    </source>
</evidence>
<feature type="transmembrane region" description="Helical" evidence="6">
    <location>
        <begin position="184"/>
        <end position="202"/>
    </location>
</feature>
<dbReference type="PANTHER" id="PTHR16201:SF11">
    <property type="entry name" value="PQ-LOOP REPEAT-CONTAINING PROTEIN"/>
    <property type="match status" value="1"/>
</dbReference>
<dbReference type="VEuPathDB" id="FungiDB:PHYBLDRAFT_27423"/>
<evidence type="ECO:0000256" key="1">
    <source>
        <dbReference type="ARBA" id="ARBA00004141"/>
    </source>
</evidence>